<dbReference type="PATRIC" id="fig|467210.3.peg.901"/>
<dbReference type="Proteomes" id="UP000070394">
    <property type="component" value="Unassembled WGS sequence"/>
</dbReference>
<accession>A0A133ZV53</accession>
<name>A0A133ZV53_9FIRM</name>
<evidence type="ECO:0000313" key="1">
    <source>
        <dbReference type="EMBL" id="KXB59310.1"/>
    </source>
</evidence>
<comment type="caution">
    <text evidence="1">The sequence shown here is derived from an EMBL/GenBank/DDBJ whole genome shotgun (WGS) entry which is preliminary data.</text>
</comment>
<sequence>MDLEKYLFKYVRVETNYGEIIVGYVDMFCTAEENEEPYFDSIGIILNRAAREGIELDESEIKSIEEI</sequence>
<reference evidence="2" key="1">
    <citation type="submission" date="2016-01" db="EMBL/GenBank/DDBJ databases">
        <authorList>
            <person name="Mitreva M."/>
            <person name="Pepin K.H."/>
            <person name="Mihindukulasuriya K.A."/>
            <person name="Fulton R."/>
            <person name="Fronick C."/>
            <person name="O'Laughlin M."/>
            <person name="Miner T."/>
            <person name="Herter B."/>
            <person name="Rosa B.A."/>
            <person name="Cordes M."/>
            <person name="Tomlinson C."/>
            <person name="Wollam A."/>
            <person name="Palsikar V.B."/>
            <person name="Mardis E.R."/>
            <person name="Wilson R.K."/>
        </authorList>
    </citation>
    <scope>NUCLEOTIDE SEQUENCE [LARGE SCALE GENOMIC DNA]</scope>
    <source>
        <strain evidence="2">DNF00896</strain>
    </source>
</reference>
<dbReference type="STRING" id="467210.HMPREF1866_00913"/>
<protein>
    <submittedName>
        <fullName evidence="1">Uncharacterized protein</fullName>
    </submittedName>
</protein>
<gene>
    <name evidence="1" type="ORF">HMPREF1866_00913</name>
</gene>
<organism evidence="1 2">
    <name type="scientific">Lachnoanaerobaculum saburreum</name>
    <dbReference type="NCBI Taxonomy" id="467210"/>
    <lineage>
        <taxon>Bacteria</taxon>
        <taxon>Bacillati</taxon>
        <taxon>Bacillota</taxon>
        <taxon>Clostridia</taxon>
        <taxon>Lachnospirales</taxon>
        <taxon>Lachnospiraceae</taxon>
        <taxon>Lachnoanaerobaculum</taxon>
    </lineage>
</organism>
<keyword evidence="2" id="KW-1185">Reference proteome</keyword>
<dbReference type="EMBL" id="LSDA01000035">
    <property type="protein sequence ID" value="KXB59310.1"/>
    <property type="molecule type" value="Genomic_DNA"/>
</dbReference>
<dbReference type="RefSeq" id="WP_060930790.1">
    <property type="nucleotide sequence ID" value="NZ_KQ959795.1"/>
</dbReference>
<dbReference type="AlphaFoldDB" id="A0A133ZV53"/>
<proteinExistence type="predicted"/>
<dbReference type="OrthoDB" id="2306482at2"/>
<evidence type="ECO:0000313" key="2">
    <source>
        <dbReference type="Proteomes" id="UP000070394"/>
    </source>
</evidence>